<feature type="region of interest" description="Disordered" evidence="1">
    <location>
        <begin position="137"/>
        <end position="230"/>
    </location>
</feature>
<dbReference type="PANTHER" id="PTHR24023">
    <property type="entry name" value="COLLAGEN ALPHA"/>
    <property type="match status" value="1"/>
</dbReference>
<dbReference type="GO" id="GO:0030198">
    <property type="term" value="P:extracellular matrix organization"/>
    <property type="evidence" value="ECO:0007669"/>
    <property type="project" value="TreeGrafter"/>
</dbReference>
<dbReference type="GO" id="GO:0005615">
    <property type="term" value="C:extracellular space"/>
    <property type="evidence" value="ECO:0007669"/>
    <property type="project" value="TreeGrafter"/>
</dbReference>
<dbReference type="Pfam" id="PF01391">
    <property type="entry name" value="Collagen"/>
    <property type="match status" value="1"/>
</dbReference>
<dbReference type="KEGG" id="bgt:106079072"/>
<dbReference type="EnsemblMetazoa" id="BGLB012163-RB">
    <property type="protein sequence ID" value="BGLB012163-PB"/>
    <property type="gene ID" value="BGLB012163"/>
</dbReference>
<evidence type="ECO:0000313" key="3">
    <source>
        <dbReference type="EnsemblMetazoa" id="BGLB012163-PB"/>
    </source>
</evidence>
<evidence type="ECO:0000313" key="4">
    <source>
        <dbReference type="Proteomes" id="UP000076420"/>
    </source>
</evidence>
<dbReference type="Proteomes" id="UP000076420">
    <property type="component" value="Unassembled WGS sequence"/>
</dbReference>
<proteinExistence type="predicted"/>
<dbReference type="VEuPathDB" id="VectorBase:BGLAX_048624"/>
<reference evidence="3" key="1">
    <citation type="submission" date="2020-05" db="UniProtKB">
        <authorList>
            <consortium name="EnsemblMetazoa"/>
        </authorList>
    </citation>
    <scope>IDENTIFICATION</scope>
    <source>
        <strain evidence="3">BB02</strain>
    </source>
</reference>
<accession>A0A2C9K2U3</accession>
<dbReference type="InterPro" id="IPR050149">
    <property type="entry name" value="Collagen_superfamily"/>
</dbReference>
<sequence>MVPKMEDAQKLYISESKVNTQARVSSLKRYVTGLYVLVACLTIAFTLSLFFCYTKISQLSTTVGRLETLEFVEARIGDQVPSSKSTLHDAQNKLDKINSSSRKKRAYYSQADNTNTYLTAELLTSYCKKAKEFCDVSGPPGPTGPQGPRGQKGDTGPIGPTGPKGKAGDAALKGEKGAKGDEGQTGSPGLSGLTGSPGTPGDKGADGQKGEPGVNGHDGSNGDPGEYDEAVNKNGHLLKYLRHKIMNCRYRITHISAGSKEERAVTRPD</sequence>
<dbReference type="PANTHER" id="PTHR24023:SF1082">
    <property type="entry name" value="COLLAGEN TRIPLE HELIX REPEAT"/>
    <property type="match status" value="1"/>
</dbReference>
<organism evidence="3 4">
    <name type="scientific">Biomphalaria glabrata</name>
    <name type="common">Bloodfluke planorb</name>
    <name type="synonym">Freshwater snail</name>
    <dbReference type="NCBI Taxonomy" id="6526"/>
    <lineage>
        <taxon>Eukaryota</taxon>
        <taxon>Metazoa</taxon>
        <taxon>Spiralia</taxon>
        <taxon>Lophotrochozoa</taxon>
        <taxon>Mollusca</taxon>
        <taxon>Gastropoda</taxon>
        <taxon>Heterobranchia</taxon>
        <taxon>Euthyneura</taxon>
        <taxon>Panpulmonata</taxon>
        <taxon>Hygrophila</taxon>
        <taxon>Lymnaeoidea</taxon>
        <taxon>Planorbidae</taxon>
        <taxon>Biomphalaria</taxon>
    </lineage>
</organism>
<evidence type="ECO:0000256" key="2">
    <source>
        <dbReference type="SAM" id="Phobius"/>
    </source>
</evidence>
<dbReference type="GO" id="GO:0031012">
    <property type="term" value="C:extracellular matrix"/>
    <property type="evidence" value="ECO:0007669"/>
    <property type="project" value="TreeGrafter"/>
</dbReference>
<evidence type="ECO:0000256" key="1">
    <source>
        <dbReference type="SAM" id="MobiDB-lite"/>
    </source>
</evidence>
<dbReference type="InterPro" id="IPR008160">
    <property type="entry name" value="Collagen"/>
</dbReference>
<keyword evidence="2" id="KW-0472">Membrane</keyword>
<gene>
    <name evidence="3" type="primary">106079072</name>
</gene>
<feature type="compositionally biased region" description="Low complexity" evidence="1">
    <location>
        <begin position="185"/>
        <end position="200"/>
    </location>
</feature>
<dbReference type="VEuPathDB" id="VectorBase:BGLB012163"/>
<dbReference type="GO" id="GO:0030020">
    <property type="term" value="F:extracellular matrix structural constituent conferring tensile strength"/>
    <property type="evidence" value="ECO:0007669"/>
    <property type="project" value="TreeGrafter"/>
</dbReference>
<dbReference type="AlphaFoldDB" id="A0A2C9K2U3"/>
<keyword evidence="2" id="KW-0812">Transmembrane</keyword>
<name>A0A2C9K2U3_BIOGL</name>
<feature type="compositionally biased region" description="Basic and acidic residues" evidence="1">
    <location>
        <begin position="172"/>
        <end position="182"/>
    </location>
</feature>
<feature type="transmembrane region" description="Helical" evidence="2">
    <location>
        <begin position="30"/>
        <end position="51"/>
    </location>
</feature>
<protein>
    <recommendedName>
        <fullName evidence="5">Nematode cuticle collagen N-terminal domain-containing protein</fullName>
    </recommendedName>
</protein>
<evidence type="ECO:0008006" key="5">
    <source>
        <dbReference type="Google" id="ProtNLM"/>
    </source>
</evidence>
<dbReference type="STRING" id="6526.A0A2C9K2U3"/>
<feature type="compositionally biased region" description="Low complexity" evidence="1">
    <location>
        <begin position="146"/>
        <end position="164"/>
    </location>
</feature>
<keyword evidence="2" id="KW-1133">Transmembrane helix</keyword>